<evidence type="ECO:0000313" key="2">
    <source>
        <dbReference type="Proteomes" id="UP001336020"/>
    </source>
</evidence>
<dbReference type="NCBIfam" id="NF033179">
    <property type="entry name" value="TnsA_like_Actin"/>
    <property type="match status" value="1"/>
</dbReference>
<dbReference type="Proteomes" id="UP001336020">
    <property type="component" value="Unassembled WGS sequence"/>
</dbReference>
<dbReference type="RefSeq" id="WP_330136367.1">
    <property type="nucleotide sequence ID" value="NZ_JAUTXY010000016.1"/>
</dbReference>
<protein>
    <submittedName>
        <fullName evidence="1">TnsA-like heteromeric transposase endonuclease subunit</fullName>
    </submittedName>
</protein>
<evidence type="ECO:0000313" key="1">
    <source>
        <dbReference type="EMBL" id="MEE2061200.1"/>
    </source>
</evidence>
<sequence length="257" mass="29225">MVRPASVSRFLMAVDLDPHPTSVVASVRRKTDGVESEVDWGDVSPEELVDAATPWRTFRWYHGQKHYSGAYWSSTERALVIYESRLELARLLLADFDRSVRRILAQPFLLEADVAGARRRHVPDYLLMSDDGPMVVDVKPARRLAKPQVALTFAWTRLVVESRGWRYQIASEPAEPELNNVRFLAGYRRDWLFDDDLLAGLRSVDLHGATLGEAVRCLPGQPEPVVRSAVLHLLWRHHFTVDLSKTLTSRTVLGMRS</sequence>
<proteinExistence type="predicted"/>
<dbReference type="InterPro" id="IPR048000">
    <property type="entry name" value="TnsA-like"/>
</dbReference>
<dbReference type="EMBL" id="JAUTXY010000016">
    <property type="protein sequence ID" value="MEE2061200.1"/>
    <property type="molecule type" value="Genomic_DNA"/>
</dbReference>
<gene>
    <name evidence="1" type="ORF">Q7514_27105</name>
</gene>
<reference evidence="1 2" key="1">
    <citation type="submission" date="2023-07" db="EMBL/GenBank/DDBJ databases">
        <authorList>
            <person name="Girao M."/>
            <person name="Carvalho M.F."/>
        </authorList>
    </citation>
    <scope>NUCLEOTIDE SEQUENCE [LARGE SCALE GENOMIC DNA]</scope>
    <source>
        <strain evidence="1 2">YIM65754</strain>
    </source>
</reference>
<comment type="caution">
    <text evidence="1">The sequence shown here is derived from an EMBL/GenBank/DDBJ whole genome shotgun (WGS) entry which is preliminary data.</text>
</comment>
<organism evidence="1 2">
    <name type="scientific">Rhodococcus artemisiae</name>
    <dbReference type="NCBI Taxonomy" id="714159"/>
    <lineage>
        <taxon>Bacteria</taxon>
        <taxon>Bacillati</taxon>
        <taxon>Actinomycetota</taxon>
        <taxon>Actinomycetes</taxon>
        <taxon>Mycobacteriales</taxon>
        <taxon>Nocardiaceae</taxon>
        <taxon>Rhodococcus</taxon>
    </lineage>
</organism>
<name>A0ABU7LI21_9NOCA</name>
<accession>A0ABU7LI21</accession>
<keyword evidence="2" id="KW-1185">Reference proteome</keyword>